<feature type="transmembrane region" description="Helical" evidence="4">
    <location>
        <begin position="237"/>
        <end position="258"/>
    </location>
</feature>
<name>G9N8B5_HYPVG</name>
<dbReference type="GeneID" id="25790350"/>
<dbReference type="VEuPathDB" id="FungiDB:TRIVIDRAFT_205829"/>
<protein>
    <submittedName>
        <fullName evidence="6">Glycosyltransferase family 90 protein</fullName>
    </submittedName>
</protein>
<dbReference type="OMA" id="QIYMFRL"/>
<evidence type="ECO:0000313" key="6">
    <source>
        <dbReference type="EMBL" id="EHK17394.1"/>
    </source>
</evidence>
<dbReference type="eggNOG" id="ENOG502QUUP">
    <property type="taxonomic scope" value="Eukaryota"/>
</dbReference>
<evidence type="ECO:0000256" key="3">
    <source>
        <dbReference type="SAM" id="MobiDB-lite"/>
    </source>
</evidence>
<gene>
    <name evidence="6" type="ORF">TRIVIDRAFT_205829</name>
</gene>
<keyword evidence="4" id="KW-0812">Transmembrane</keyword>
<dbReference type="STRING" id="413071.G9N8B5"/>
<keyword evidence="4" id="KW-0472">Membrane</keyword>
<evidence type="ECO:0000313" key="7">
    <source>
        <dbReference type="Proteomes" id="UP000007115"/>
    </source>
</evidence>
<dbReference type="InterPro" id="IPR006598">
    <property type="entry name" value="CAP10"/>
</dbReference>
<accession>G9N8B5</accession>
<feature type="transmembrane region" description="Helical" evidence="4">
    <location>
        <begin position="144"/>
        <end position="162"/>
    </location>
</feature>
<dbReference type="HOGENOM" id="CLU_005027_1_1_1"/>
<dbReference type="SMART" id="SM00672">
    <property type="entry name" value="CAP10"/>
    <property type="match status" value="1"/>
</dbReference>
<keyword evidence="7" id="KW-1185">Reference proteome</keyword>
<dbReference type="InParanoid" id="G9N8B5"/>
<evidence type="ECO:0000259" key="5">
    <source>
        <dbReference type="SMART" id="SM00672"/>
    </source>
</evidence>
<proteinExistence type="inferred from homology"/>
<feature type="transmembrane region" description="Helical" evidence="4">
    <location>
        <begin position="206"/>
        <end position="225"/>
    </location>
</feature>
<evidence type="ECO:0000256" key="2">
    <source>
        <dbReference type="ARBA" id="ARBA00022679"/>
    </source>
</evidence>
<dbReference type="AlphaFoldDB" id="G9N8B5"/>
<feature type="transmembrane region" description="Helical" evidence="4">
    <location>
        <begin position="169"/>
        <end position="186"/>
    </location>
</feature>
<dbReference type="OrthoDB" id="541052at2759"/>
<keyword evidence="4" id="KW-1133">Transmembrane helix</keyword>
<dbReference type="Pfam" id="PF05686">
    <property type="entry name" value="Glyco_transf_90"/>
    <property type="match status" value="1"/>
</dbReference>
<dbReference type="PANTHER" id="PTHR12203">
    <property type="entry name" value="KDEL LYS-ASP-GLU-LEU CONTAINING - RELATED"/>
    <property type="match status" value="1"/>
</dbReference>
<feature type="domain" description="Glycosyl transferase CAP10" evidence="5">
    <location>
        <begin position="532"/>
        <end position="822"/>
    </location>
</feature>
<organism evidence="6 7">
    <name type="scientific">Hypocrea virens (strain Gv29-8 / FGSC 10586)</name>
    <name type="common">Gliocladium virens</name>
    <name type="synonym">Trichoderma virens</name>
    <dbReference type="NCBI Taxonomy" id="413071"/>
    <lineage>
        <taxon>Eukaryota</taxon>
        <taxon>Fungi</taxon>
        <taxon>Dikarya</taxon>
        <taxon>Ascomycota</taxon>
        <taxon>Pezizomycotina</taxon>
        <taxon>Sordariomycetes</taxon>
        <taxon>Hypocreomycetidae</taxon>
        <taxon>Hypocreales</taxon>
        <taxon>Hypocreaceae</taxon>
        <taxon>Trichoderma</taxon>
    </lineage>
</organism>
<comment type="similarity">
    <text evidence="1">Belongs to the glycosyltransferase 90 family.</text>
</comment>
<dbReference type="RefSeq" id="XP_013951587.1">
    <property type="nucleotide sequence ID" value="XM_014096112.1"/>
</dbReference>
<sequence>MFAVWFRGPGFGLLNLQPNKRQSRWSMPSKSQIIFTFLAAAWPLFVISAEESSKIATGTVCPIGWGRFVAFTQLLRCLIDAVIISHTSHLARTTVEDGVDISEFMGKLSLVAAGSILLLSFPSWLSDSEFIMAFRFRALDSADFAGDGFFATIGVLSGLALVPSLHSSCLALLIITATFMGLQIPVQKAIPLLSPLSYGELAKHTSLAVVLAVPLWYLTITIHHTGDSNVSRNIRKCFIISGSGFAVIALVVVSRLLFFGSPTTVLIDTAIKSLVSEASAESFAWESQAAASKLLVDAVNEYTKRYTILPPPNFDKWYEFAKEHHSAVIDDFDQINNDLLPFWSLHPAHIRDQTIKLFAYGSSEMGGMRIRNGLVEQSPYIPGSHRWMTESFQRMIEPFAKWLPDMDIAVNLADECRMVLPSDHMEWLKFNAREKKRKISGKGGQNTWPNSTYSQSPWPKDFPEPLPRATDGKKDAIDPSFTNYIRRPMFYDFVAASCPRRSAVQNSRWWDWGNTCVDCLKPHSLLTSSGAILANVSLAHDLCHQPDVAYLDGFLNSPSAMVGTNLFFPIFSQARVGGFSDILIPSPWNFDDKSAFKEDNGVAWEDKVNSLFWRGSRSDGFSAHQRWPGFLRPRFVHEAYEKTMALQSSDIETPVHINVSFTGEISKCDGMDCAVELENYKPWGLATISNASSADKEANELPPSVPFEEHWKFRHLMDMDGAGFSGRFLPFLESRSLPYRAALFRTWYDERLQAWHHYIPVDIRFGSGFWSVVEFFSGGTNDKDGEGPGMAKKIAEQGRDWTQKALRKEDMQIYMFRLLLEWGRITDDDRDDLGFSI</sequence>
<dbReference type="Proteomes" id="UP000007115">
    <property type="component" value="Unassembled WGS sequence"/>
</dbReference>
<keyword evidence="2" id="KW-0808">Transferase</keyword>
<evidence type="ECO:0000256" key="1">
    <source>
        <dbReference type="ARBA" id="ARBA00010118"/>
    </source>
</evidence>
<dbReference type="PANTHER" id="PTHR12203:SF35">
    <property type="entry name" value="PROTEIN O-GLUCOSYLTRANSFERASE 1"/>
    <property type="match status" value="1"/>
</dbReference>
<dbReference type="GO" id="GO:0016740">
    <property type="term" value="F:transferase activity"/>
    <property type="evidence" value="ECO:0007669"/>
    <property type="project" value="UniProtKB-KW"/>
</dbReference>
<dbReference type="EMBL" id="ABDF02000089">
    <property type="protein sequence ID" value="EHK17394.1"/>
    <property type="molecule type" value="Genomic_DNA"/>
</dbReference>
<dbReference type="InterPro" id="IPR051091">
    <property type="entry name" value="O-Glucosyltr/Glycosyltrsf_90"/>
</dbReference>
<feature type="transmembrane region" description="Helical" evidence="4">
    <location>
        <begin position="104"/>
        <end position="124"/>
    </location>
</feature>
<feature type="region of interest" description="Disordered" evidence="3">
    <location>
        <begin position="438"/>
        <end position="461"/>
    </location>
</feature>
<evidence type="ECO:0000256" key="4">
    <source>
        <dbReference type="SAM" id="Phobius"/>
    </source>
</evidence>
<comment type="caution">
    <text evidence="6">The sequence shown here is derived from an EMBL/GenBank/DDBJ whole genome shotgun (WGS) entry which is preliminary data.</text>
</comment>
<feature type="compositionally biased region" description="Polar residues" evidence="3">
    <location>
        <begin position="445"/>
        <end position="457"/>
    </location>
</feature>
<reference evidence="6 7" key="1">
    <citation type="journal article" date="2011" name="Genome Biol.">
        <title>Comparative genome sequence analysis underscores mycoparasitism as the ancestral life style of Trichoderma.</title>
        <authorList>
            <person name="Kubicek C.P."/>
            <person name="Herrera-Estrella A."/>
            <person name="Seidl-Seiboth V."/>
            <person name="Martinez D.A."/>
            <person name="Druzhinina I.S."/>
            <person name="Thon M."/>
            <person name="Zeilinger S."/>
            <person name="Casas-Flores S."/>
            <person name="Horwitz B.A."/>
            <person name="Mukherjee P.K."/>
            <person name="Mukherjee M."/>
            <person name="Kredics L."/>
            <person name="Alcaraz L.D."/>
            <person name="Aerts A."/>
            <person name="Antal Z."/>
            <person name="Atanasova L."/>
            <person name="Cervantes-Badillo M.G."/>
            <person name="Challacombe J."/>
            <person name="Chertkov O."/>
            <person name="McCluskey K."/>
            <person name="Coulpier F."/>
            <person name="Deshpande N."/>
            <person name="von Doehren H."/>
            <person name="Ebbole D.J."/>
            <person name="Esquivel-Naranjo E.U."/>
            <person name="Fekete E."/>
            <person name="Flipphi M."/>
            <person name="Glaser F."/>
            <person name="Gomez-Rodriguez E.Y."/>
            <person name="Gruber S."/>
            <person name="Han C."/>
            <person name="Henrissat B."/>
            <person name="Hermosa R."/>
            <person name="Hernandez-Onate M."/>
            <person name="Karaffa L."/>
            <person name="Kosti I."/>
            <person name="Le Crom S."/>
            <person name="Lindquist E."/>
            <person name="Lucas S."/>
            <person name="Luebeck M."/>
            <person name="Luebeck P.S."/>
            <person name="Margeot A."/>
            <person name="Metz B."/>
            <person name="Misra M."/>
            <person name="Nevalainen H."/>
            <person name="Omann M."/>
            <person name="Packer N."/>
            <person name="Perrone G."/>
            <person name="Uresti-Rivera E.E."/>
            <person name="Salamov A."/>
            <person name="Schmoll M."/>
            <person name="Seiboth B."/>
            <person name="Shapiro H."/>
            <person name="Sukno S."/>
            <person name="Tamayo-Ramos J.A."/>
            <person name="Tisch D."/>
            <person name="Wiest A."/>
            <person name="Wilkinson H.H."/>
            <person name="Zhang M."/>
            <person name="Coutinho P.M."/>
            <person name="Kenerley C.M."/>
            <person name="Monte E."/>
            <person name="Baker S.E."/>
            <person name="Grigoriev I.V."/>
        </authorList>
    </citation>
    <scope>NUCLEOTIDE SEQUENCE [LARGE SCALE GENOMIC DNA]</scope>
    <source>
        <strain evidence="7">Gv29-8 / FGSC 10586</strain>
    </source>
</reference>